<dbReference type="PANTHER" id="PTHR42749:SF1">
    <property type="entry name" value="CELL SHAPE-DETERMINING PROTEIN MREB"/>
    <property type="match status" value="1"/>
</dbReference>
<dbReference type="NCBIfam" id="NF010539">
    <property type="entry name" value="PRK13927.1"/>
    <property type="match status" value="1"/>
</dbReference>
<dbReference type="PRINTS" id="PR01652">
    <property type="entry name" value="SHAPEPROTEIN"/>
</dbReference>
<comment type="subcellular location">
    <subcellularLocation>
        <location evidence="6">Cytoplasm</location>
    </subcellularLocation>
    <text evidence="6">Membrane-associated.</text>
</comment>
<dbReference type="GO" id="GO:0008360">
    <property type="term" value="P:regulation of cell shape"/>
    <property type="evidence" value="ECO:0007669"/>
    <property type="project" value="UniProtKB-UniRule"/>
</dbReference>
<reference evidence="8" key="1">
    <citation type="submission" date="2017-09" db="EMBL/GenBank/DDBJ databases">
        <title>Depth-based differentiation of microbial function through sediment-hosted aquifers and enrichment of novel symbionts in the deep terrestrial subsurface.</title>
        <authorList>
            <person name="Probst A.J."/>
            <person name="Ladd B."/>
            <person name="Jarett J.K."/>
            <person name="Geller-Mcgrath D.E."/>
            <person name="Sieber C.M.K."/>
            <person name="Emerson J.B."/>
            <person name="Anantharaman K."/>
            <person name="Thomas B.C."/>
            <person name="Malmstrom R."/>
            <person name="Stieglmeier M."/>
            <person name="Klingl A."/>
            <person name="Woyke T."/>
            <person name="Ryan C.M."/>
            <person name="Banfield J.F."/>
        </authorList>
    </citation>
    <scope>NUCLEOTIDE SEQUENCE [LARGE SCALE GENOMIC DNA]</scope>
</reference>
<gene>
    <name evidence="6" type="primary">mreB</name>
    <name evidence="7" type="ORF">COU89_03585</name>
</gene>
<keyword evidence="3 6" id="KW-0067">ATP-binding</keyword>
<dbReference type="EMBL" id="PFEE01000073">
    <property type="protein sequence ID" value="PJE63402.1"/>
    <property type="molecule type" value="Genomic_DNA"/>
</dbReference>
<dbReference type="InterPro" id="IPR043129">
    <property type="entry name" value="ATPase_NBD"/>
</dbReference>
<name>A0A2M8KTY5_9BACT</name>
<comment type="caution">
    <text evidence="7">The sequence shown here is derived from an EMBL/GenBank/DDBJ whole genome shotgun (WGS) entry which is preliminary data.</text>
</comment>
<dbReference type="Pfam" id="PF06723">
    <property type="entry name" value="MreB_Mbl"/>
    <property type="match status" value="1"/>
</dbReference>
<evidence type="ECO:0000256" key="1">
    <source>
        <dbReference type="ARBA" id="ARBA00022490"/>
    </source>
</evidence>
<keyword evidence="2 6" id="KW-0547">Nucleotide-binding</keyword>
<evidence type="ECO:0000256" key="4">
    <source>
        <dbReference type="ARBA" id="ARBA00022960"/>
    </source>
</evidence>
<dbReference type="NCBIfam" id="TIGR00904">
    <property type="entry name" value="mreB"/>
    <property type="match status" value="1"/>
</dbReference>
<proteinExistence type="inferred from homology"/>
<evidence type="ECO:0000256" key="3">
    <source>
        <dbReference type="ARBA" id="ARBA00022840"/>
    </source>
</evidence>
<comment type="caution">
    <text evidence="6">Lacks conserved residue(s) required for the propagation of feature annotation.</text>
</comment>
<feature type="binding site" evidence="6">
    <location>
        <begin position="13"/>
        <end position="15"/>
    </location>
    <ligand>
        <name>ATP</name>
        <dbReference type="ChEBI" id="CHEBI:30616"/>
    </ligand>
</feature>
<dbReference type="GO" id="GO:0005737">
    <property type="term" value="C:cytoplasm"/>
    <property type="evidence" value="ECO:0007669"/>
    <property type="project" value="UniProtKB-SubCell"/>
</dbReference>
<dbReference type="Proteomes" id="UP000231569">
    <property type="component" value="Unassembled WGS sequence"/>
</dbReference>
<evidence type="ECO:0000313" key="7">
    <source>
        <dbReference type="EMBL" id="PJE63402.1"/>
    </source>
</evidence>
<comment type="function">
    <text evidence="6">Forms membrane-associated dynamic filaments that are essential for cell shape determination. Acts by regulating cell wall synthesis and cell elongation, and thus cell shape. A feedback loop between cell geometry and MreB localization may maintain elongated cell shape by targeting cell wall growth to regions of negative cell wall curvature.</text>
</comment>
<feature type="binding site" evidence="6">
    <location>
        <begin position="156"/>
        <end position="158"/>
    </location>
    <ligand>
        <name>ATP</name>
        <dbReference type="ChEBI" id="CHEBI:30616"/>
    </ligand>
</feature>
<evidence type="ECO:0000256" key="2">
    <source>
        <dbReference type="ARBA" id="ARBA00022741"/>
    </source>
</evidence>
<sequence>MFFTKRVGIDLGTANSLVYVEKQGIVLREPTVVAYSLMDKRIVAVGTEAKEMIGRTPGTIVASRPMKDGVIAQYNVTKAMIEYFLSKTVGFTFMKPEVLITIPGGATQVERRAISNACAAAGARSTYLIEEPLAAAIGAQLSIAEASGNMVINIGGGTTEAAVISLGELVSYKSERIGGNKLDEAIIAHLKKKYALIIGERTAEQLKMEHANANLKETSDTVTIEVKGRDMRTGLPKRIDLSERELSLSLQKPLHSIVYTARRVLEEIPPELSADIVERGAIVSGGTALLRGMDKYLSEELNIPCFIAEEPLLCVIKGLGMIAEHFSLYKRAAGR</sequence>
<comment type="subunit">
    <text evidence="6">Forms polymers.</text>
</comment>
<evidence type="ECO:0000256" key="6">
    <source>
        <dbReference type="HAMAP-Rule" id="MF_02207"/>
    </source>
</evidence>
<evidence type="ECO:0000256" key="5">
    <source>
        <dbReference type="ARBA" id="ARBA00023458"/>
    </source>
</evidence>
<dbReference type="GO" id="GO:0005524">
    <property type="term" value="F:ATP binding"/>
    <property type="evidence" value="ECO:0007669"/>
    <property type="project" value="UniProtKB-KW"/>
</dbReference>
<accession>A0A2M8KTY5</accession>
<keyword evidence="4 6" id="KW-0133">Cell shape</keyword>
<dbReference type="AlphaFoldDB" id="A0A2M8KTY5"/>
<dbReference type="PANTHER" id="PTHR42749">
    <property type="entry name" value="CELL SHAPE-DETERMINING PROTEIN MREB"/>
    <property type="match status" value="1"/>
</dbReference>
<dbReference type="InterPro" id="IPR004753">
    <property type="entry name" value="MreB"/>
</dbReference>
<keyword evidence="1 6" id="KW-0963">Cytoplasm</keyword>
<evidence type="ECO:0000313" key="8">
    <source>
        <dbReference type="Proteomes" id="UP000231569"/>
    </source>
</evidence>
<dbReference type="InterPro" id="IPR056546">
    <property type="entry name" value="MreB_MamK-like"/>
</dbReference>
<dbReference type="SUPFAM" id="SSF53067">
    <property type="entry name" value="Actin-like ATPase domain"/>
    <property type="match status" value="2"/>
</dbReference>
<dbReference type="Gene3D" id="3.30.420.40">
    <property type="match status" value="3"/>
</dbReference>
<protein>
    <recommendedName>
        <fullName evidence="6">Cell shape-determining protein MreB</fullName>
    </recommendedName>
</protein>
<comment type="similarity">
    <text evidence="5 6">Belongs to the FtsA/MreB family.</text>
</comment>
<feature type="binding site" evidence="6">
    <location>
        <begin position="204"/>
        <end position="207"/>
    </location>
    <ligand>
        <name>ATP</name>
        <dbReference type="ChEBI" id="CHEBI:30616"/>
    </ligand>
</feature>
<dbReference type="CDD" id="cd10225">
    <property type="entry name" value="ASKHA_NBD_MreB-like"/>
    <property type="match status" value="1"/>
</dbReference>
<dbReference type="GO" id="GO:0000902">
    <property type="term" value="P:cell morphogenesis"/>
    <property type="evidence" value="ECO:0007669"/>
    <property type="project" value="InterPro"/>
</dbReference>
<dbReference type="HAMAP" id="MF_02207">
    <property type="entry name" value="MreB"/>
    <property type="match status" value="1"/>
</dbReference>
<organism evidence="7 8">
    <name type="scientific">Candidatus Roizmanbacteria bacterium CG10_big_fil_rev_8_21_14_0_10_45_7</name>
    <dbReference type="NCBI Taxonomy" id="1974854"/>
    <lineage>
        <taxon>Bacteria</taxon>
        <taxon>Candidatus Roizmaniibacteriota</taxon>
    </lineage>
</organism>